<feature type="compositionally biased region" description="Polar residues" evidence="4">
    <location>
        <begin position="55"/>
        <end position="68"/>
    </location>
</feature>
<organism evidence="6 7">
    <name type="scientific">Dorcoceras hygrometricum</name>
    <dbReference type="NCBI Taxonomy" id="472368"/>
    <lineage>
        <taxon>Eukaryota</taxon>
        <taxon>Viridiplantae</taxon>
        <taxon>Streptophyta</taxon>
        <taxon>Embryophyta</taxon>
        <taxon>Tracheophyta</taxon>
        <taxon>Spermatophyta</taxon>
        <taxon>Magnoliopsida</taxon>
        <taxon>eudicotyledons</taxon>
        <taxon>Gunneridae</taxon>
        <taxon>Pentapetalae</taxon>
        <taxon>asterids</taxon>
        <taxon>lamiids</taxon>
        <taxon>Lamiales</taxon>
        <taxon>Gesneriaceae</taxon>
        <taxon>Didymocarpoideae</taxon>
        <taxon>Trichosporeae</taxon>
        <taxon>Loxocarpinae</taxon>
        <taxon>Dorcoceras</taxon>
    </lineage>
</organism>
<dbReference type="PROSITE" id="PS00036">
    <property type="entry name" value="BZIP_BASIC"/>
    <property type="match status" value="1"/>
</dbReference>
<dbReference type="GO" id="GO:0005634">
    <property type="term" value="C:nucleus"/>
    <property type="evidence" value="ECO:0007669"/>
    <property type="project" value="UniProtKB-SubCell"/>
</dbReference>
<name>A0A2Z7BGK9_9LAMI</name>
<dbReference type="InterPro" id="IPR004827">
    <property type="entry name" value="bZIP"/>
</dbReference>
<feature type="domain" description="BZIP" evidence="5">
    <location>
        <begin position="87"/>
        <end position="132"/>
    </location>
</feature>
<dbReference type="PANTHER" id="PTHR22952">
    <property type="entry name" value="CAMP-RESPONSE ELEMENT BINDING PROTEIN-RELATED"/>
    <property type="match status" value="1"/>
</dbReference>
<evidence type="ECO:0000313" key="6">
    <source>
        <dbReference type="EMBL" id="KZV33167.1"/>
    </source>
</evidence>
<dbReference type="GO" id="GO:0045893">
    <property type="term" value="P:positive regulation of DNA-templated transcription"/>
    <property type="evidence" value="ECO:0007669"/>
    <property type="project" value="InterPro"/>
</dbReference>
<evidence type="ECO:0000256" key="1">
    <source>
        <dbReference type="ARBA" id="ARBA00004123"/>
    </source>
</evidence>
<feature type="compositionally biased region" description="Basic and acidic residues" evidence="4">
    <location>
        <begin position="128"/>
        <end position="146"/>
    </location>
</feature>
<gene>
    <name evidence="6" type="ORF">F511_18183</name>
</gene>
<protein>
    <submittedName>
        <fullName evidence="6">Protein FD-like</fullName>
    </submittedName>
</protein>
<dbReference type="GO" id="GO:0003700">
    <property type="term" value="F:DNA-binding transcription factor activity"/>
    <property type="evidence" value="ECO:0007669"/>
    <property type="project" value="InterPro"/>
</dbReference>
<dbReference type="PANTHER" id="PTHR22952:SF433">
    <property type="entry name" value="PROTEIN FD"/>
    <property type="match status" value="1"/>
</dbReference>
<feature type="region of interest" description="Disordered" evidence="4">
    <location>
        <begin position="128"/>
        <end position="159"/>
    </location>
</feature>
<dbReference type="InterPro" id="IPR043452">
    <property type="entry name" value="BZIP46-like"/>
</dbReference>
<comment type="subcellular location">
    <subcellularLocation>
        <location evidence="1">Nucleus</location>
    </subcellularLocation>
</comment>
<dbReference type="CDD" id="cd14707">
    <property type="entry name" value="bZIP_plant_BZIP46"/>
    <property type="match status" value="1"/>
</dbReference>
<proteinExistence type="predicted"/>
<keyword evidence="3" id="KW-0539">Nucleus</keyword>
<dbReference type="InterPro" id="IPR046347">
    <property type="entry name" value="bZIP_sf"/>
</dbReference>
<dbReference type="GO" id="GO:0003677">
    <property type="term" value="F:DNA binding"/>
    <property type="evidence" value="ECO:0007669"/>
    <property type="project" value="UniProtKB-KW"/>
</dbReference>
<reference evidence="6 7" key="1">
    <citation type="journal article" date="2015" name="Proc. Natl. Acad. Sci. U.S.A.">
        <title>The resurrection genome of Boea hygrometrica: A blueprint for survival of dehydration.</title>
        <authorList>
            <person name="Xiao L."/>
            <person name="Yang G."/>
            <person name="Zhang L."/>
            <person name="Yang X."/>
            <person name="Zhao S."/>
            <person name="Ji Z."/>
            <person name="Zhou Q."/>
            <person name="Hu M."/>
            <person name="Wang Y."/>
            <person name="Chen M."/>
            <person name="Xu Y."/>
            <person name="Jin H."/>
            <person name="Xiao X."/>
            <person name="Hu G."/>
            <person name="Bao F."/>
            <person name="Hu Y."/>
            <person name="Wan P."/>
            <person name="Li L."/>
            <person name="Deng X."/>
            <person name="Kuang T."/>
            <person name="Xiang C."/>
            <person name="Zhu J.K."/>
            <person name="Oliver M.J."/>
            <person name="He Y."/>
        </authorList>
    </citation>
    <scope>NUCLEOTIDE SEQUENCE [LARGE SCALE GENOMIC DNA]</scope>
    <source>
        <strain evidence="7">cv. XS01</strain>
    </source>
</reference>
<dbReference type="EMBL" id="KV006333">
    <property type="protein sequence ID" value="KZV33167.1"/>
    <property type="molecule type" value="Genomic_DNA"/>
</dbReference>
<keyword evidence="2" id="KW-0238">DNA-binding</keyword>
<dbReference type="Pfam" id="PF00170">
    <property type="entry name" value="bZIP_1"/>
    <property type="match status" value="1"/>
</dbReference>
<dbReference type="Proteomes" id="UP000250235">
    <property type="component" value="Unassembled WGS sequence"/>
</dbReference>
<keyword evidence="7" id="KW-1185">Reference proteome</keyword>
<evidence type="ECO:0000256" key="4">
    <source>
        <dbReference type="SAM" id="MobiDB-lite"/>
    </source>
</evidence>
<sequence>MDDVWKGLTLSSLNHRTISTGSSGISAAQPPISDLGFQDLLSGPGPLINQIHRSVSDGQKSCSSSDISKPQMKTRAASGSCSDENAVVRKRIRLMKNRESAARSRARKQAYTYELELQVAHLSEENARLRRQQQDKQCDAGGDERPKKNKLHRTLTAPF</sequence>
<dbReference type="AlphaFoldDB" id="A0A2Z7BGK9"/>
<accession>A0A2Z7BGK9</accession>
<evidence type="ECO:0000256" key="2">
    <source>
        <dbReference type="ARBA" id="ARBA00023125"/>
    </source>
</evidence>
<dbReference type="OrthoDB" id="644067at2759"/>
<feature type="region of interest" description="Disordered" evidence="4">
    <location>
        <begin position="55"/>
        <end position="82"/>
    </location>
</feature>
<dbReference type="Gene3D" id="1.20.5.170">
    <property type="match status" value="1"/>
</dbReference>
<dbReference type="SUPFAM" id="SSF57959">
    <property type="entry name" value="Leucine zipper domain"/>
    <property type="match status" value="1"/>
</dbReference>
<evidence type="ECO:0000256" key="3">
    <source>
        <dbReference type="ARBA" id="ARBA00023242"/>
    </source>
</evidence>
<dbReference type="PROSITE" id="PS50217">
    <property type="entry name" value="BZIP"/>
    <property type="match status" value="1"/>
</dbReference>
<dbReference type="SMART" id="SM00338">
    <property type="entry name" value="BRLZ"/>
    <property type="match status" value="1"/>
</dbReference>
<evidence type="ECO:0000313" key="7">
    <source>
        <dbReference type="Proteomes" id="UP000250235"/>
    </source>
</evidence>
<evidence type="ECO:0000259" key="5">
    <source>
        <dbReference type="PROSITE" id="PS50217"/>
    </source>
</evidence>